<dbReference type="Pfam" id="PF11390">
    <property type="entry name" value="FdsD"/>
    <property type="match status" value="1"/>
</dbReference>
<reference evidence="1 2" key="1">
    <citation type="journal article" date="2015" name="Genome Biol. Evol.">
        <title>Characterization of Three Mycobacterium spp. with Potential Use in Bioremediation by Genome Sequencing and Comparative Genomics.</title>
        <authorList>
            <person name="Das S."/>
            <person name="Pettersson B.M."/>
            <person name="Behra P.R."/>
            <person name="Ramesh M."/>
            <person name="Dasgupta S."/>
            <person name="Bhattacharya A."/>
            <person name="Kirsebom L.A."/>
        </authorList>
    </citation>
    <scope>NUCLEOTIDE SEQUENCE [LARGE SCALE GENOMIC DNA]</scope>
    <source>
        <strain evidence="1 2">DSM 43826</strain>
    </source>
</reference>
<evidence type="ECO:0000313" key="2">
    <source>
        <dbReference type="Proteomes" id="UP000036513"/>
    </source>
</evidence>
<organism evidence="1 2">
    <name type="scientific">Mycolicibacterium chlorophenolicum</name>
    <dbReference type="NCBI Taxonomy" id="37916"/>
    <lineage>
        <taxon>Bacteria</taxon>
        <taxon>Bacillati</taxon>
        <taxon>Actinomycetota</taxon>
        <taxon>Actinomycetes</taxon>
        <taxon>Mycobacteriales</taxon>
        <taxon>Mycobacteriaceae</taxon>
        <taxon>Mycolicibacterium</taxon>
    </lineage>
</organism>
<dbReference type="InterPro" id="IPR021074">
    <property type="entry name" value="Formate_DH_dsu"/>
</dbReference>
<dbReference type="STRING" id="37916.MCHLDSM_07324"/>
<keyword evidence="2" id="KW-1185">Reference proteome</keyword>
<dbReference type="AlphaFoldDB" id="A0A0J6V805"/>
<accession>A0A0J6V805</accession>
<dbReference type="RefSeq" id="WP_048474264.1">
    <property type="nucleotide sequence ID" value="NZ_JYNL01000071.1"/>
</dbReference>
<dbReference type="EMBL" id="JYNL01000071">
    <property type="protein sequence ID" value="KMO66980.1"/>
    <property type="molecule type" value="Genomic_DNA"/>
</dbReference>
<name>A0A0J6V805_9MYCO</name>
<comment type="caution">
    <text evidence="1">The sequence shown here is derived from an EMBL/GenBank/DDBJ whole genome shotgun (WGS) entry which is preliminary data.</text>
</comment>
<proteinExistence type="predicted"/>
<sequence length="78" mass="8422">MAAPAEIRLANEIAAQFRNLPLEHGAAAIATHILNFWDPRMRARLINQVTQAGDNCDALIAAAANLVEHGRPLKPWGG</sequence>
<evidence type="ECO:0000313" key="1">
    <source>
        <dbReference type="EMBL" id="KMO66980.1"/>
    </source>
</evidence>
<dbReference type="Proteomes" id="UP000036513">
    <property type="component" value="Unassembled WGS sequence"/>
</dbReference>
<protein>
    <submittedName>
        <fullName evidence="1">NADH-dependent formate dehydrogenase delta subunit FdsD</fullName>
    </submittedName>
</protein>
<dbReference type="PATRIC" id="fig|37916.4.peg.7353"/>
<gene>
    <name evidence="1" type="ORF">MCHLDSM_07324</name>
</gene>